<feature type="transmembrane region" description="Helical" evidence="1">
    <location>
        <begin position="38"/>
        <end position="56"/>
    </location>
</feature>
<keyword evidence="1" id="KW-1133">Transmembrane helix</keyword>
<dbReference type="InterPro" id="IPR021741">
    <property type="entry name" value="DUF3311"/>
</dbReference>
<name>A0A1I6PWC0_9EURY</name>
<sequence>MSRIELVGWGVVGVGLAVFSVPWFLWGNETVVAGLPIWLWWHVGWMILTAVVFWVFTKRAWGIGIEADVGDVP</sequence>
<evidence type="ECO:0000313" key="3">
    <source>
        <dbReference type="Proteomes" id="UP000199199"/>
    </source>
</evidence>
<feature type="transmembrane region" description="Helical" evidence="1">
    <location>
        <begin position="7"/>
        <end position="26"/>
    </location>
</feature>
<keyword evidence="3" id="KW-1185">Reference proteome</keyword>
<keyword evidence="1" id="KW-0472">Membrane</keyword>
<accession>A0A1I6PWC0</accession>
<protein>
    <recommendedName>
        <fullName evidence="4">DUF3311 domain-containing protein</fullName>
    </recommendedName>
</protein>
<evidence type="ECO:0008006" key="4">
    <source>
        <dbReference type="Google" id="ProtNLM"/>
    </source>
</evidence>
<reference evidence="3" key="1">
    <citation type="submission" date="2016-10" db="EMBL/GenBank/DDBJ databases">
        <authorList>
            <person name="Varghese N."/>
            <person name="Submissions S."/>
        </authorList>
    </citation>
    <scope>NUCLEOTIDE SEQUENCE [LARGE SCALE GENOMIC DNA]</scope>
    <source>
        <strain evidence="3">DSM 22427</strain>
    </source>
</reference>
<keyword evidence="1" id="KW-0812">Transmembrane</keyword>
<evidence type="ECO:0000313" key="2">
    <source>
        <dbReference type="EMBL" id="SFS44541.1"/>
    </source>
</evidence>
<proteinExistence type="predicted"/>
<dbReference type="AlphaFoldDB" id="A0A1I6PWC0"/>
<evidence type="ECO:0000256" key="1">
    <source>
        <dbReference type="SAM" id="Phobius"/>
    </source>
</evidence>
<dbReference type="Proteomes" id="UP000199199">
    <property type="component" value="Unassembled WGS sequence"/>
</dbReference>
<dbReference type="OrthoDB" id="295408at2157"/>
<dbReference type="RefSeq" id="WP_092901914.1">
    <property type="nucleotide sequence ID" value="NZ_FOZS01000001.1"/>
</dbReference>
<organism evidence="2 3">
    <name type="scientific">Halostagnicola kamekurae</name>
    <dbReference type="NCBI Taxonomy" id="619731"/>
    <lineage>
        <taxon>Archaea</taxon>
        <taxon>Methanobacteriati</taxon>
        <taxon>Methanobacteriota</taxon>
        <taxon>Stenosarchaea group</taxon>
        <taxon>Halobacteria</taxon>
        <taxon>Halobacteriales</taxon>
        <taxon>Natrialbaceae</taxon>
        <taxon>Halostagnicola</taxon>
    </lineage>
</organism>
<gene>
    <name evidence="2" type="ORF">SAMN04488556_0831</name>
</gene>
<dbReference type="EMBL" id="FOZS01000001">
    <property type="protein sequence ID" value="SFS44541.1"/>
    <property type="molecule type" value="Genomic_DNA"/>
</dbReference>
<dbReference type="Pfam" id="PF11755">
    <property type="entry name" value="DUF3311"/>
    <property type="match status" value="1"/>
</dbReference>